<evidence type="ECO:0000313" key="7">
    <source>
        <dbReference type="Proteomes" id="UP000280507"/>
    </source>
</evidence>
<dbReference type="EMBL" id="RIZG01000002">
    <property type="protein sequence ID" value="RNF52296.1"/>
    <property type="molecule type" value="Genomic_DNA"/>
</dbReference>
<dbReference type="Pfam" id="PF00990">
    <property type="entry name" value="GGDEF"/>
    <property type="match status" value="1"/>
</dbReference>
<evidence type="ECO:0000256" key="4">
    <source>
        <dbReference type="SAM" id="Phobius"/>
    </source>
</evidence>
<feature type="transmembrane region" description="Helical" evidence="4">
    <location>
        <begin position="197"/>
        <end position="214"/>
    </location>
</feature>
<proteinExistence type="predicted"/>
<dbReference type="EC" id="2.7.7.65" evidence="1"/>
<dbReference type="GO" id="GO:0043709">
    <property type="term" value="P:cell adhesion involved in single-species biofilm formation"/>
    <property type="evidence" value="ECO:0007669"/>
    <property type="project" value="TreeGrafter"/>
</dbReference>
<organism evidence="6 7">
    <name type="scientific">Marinomonas hwangdonensis</name>
    <dbReference type="NCBI Taxonomy" id="1053647"/>
    <lineage>
        <taxon>Bacteria</taxon>
        <taxon>Pseudomonadati</taxon>
        <taxon>Pseudomonadota</taxon>
        <taxon>Gammaproteobacteria</taxon>
        <taxon>Oceanospirillales</taxon>
        <taxon>Oceanospirillaceae</taxon>
        <taxon>Marinomonas</taxon>
    </lineage>
</organism>
<protein>
    <recommendedName>
        <fullName evidence="1">diguanylate cyclase</fullName>
        <ecNumber evidence="1">2.7.7.65</ecNumber>
    </recommendedName>
</protein>
<dbReference type="InterPro" id="IPR043128">
    <property type="entry name" value="Rev_trsase/Diguanyl_cyclase"/>
</dbReference>
<feature type="transmembrane region" description="Helical" evidence="4">
    <location>
        <begin position="31"/>
        <end position="52"/>
    </location>
</feature>
<sequence>MSERLSSFLVPCFVLLLSVYASLYVNLLPPLWINVLPFLPLILAGVAVFLAWHFNKGRVLILVLLLLIPKLYGNFNQDASLTAYLVVSCFCIALLSFLPERGFFNRFAINRMLFVVMLVCWCYAIERGWVSFAFLDSAFFGLSVSWSSVLLWSVVVLSLSAVGLAWWLTGDVFRASGLMSIVSLLIISYSVTSDDQFDALLSAQFLLWIWFLLLESHRMAYMDDLTQLPSRRALNEQLVGLPKQYAIAMVDVDHFKAFNDTYGHDMGDKVLKSVAAQLKRYSVPGKAFRYGGEEFTIVFRGRQLDEAEDILELVRHSIEETFVEVFDPKKKQEVEINVTASFGVAFASLGEPASDVLKRADEALYQSKKKGRNRVSASFEPKKLASKSR</sequence>
<dbReference type="CDD" id="cd01949">
    <property type="entry name" value="GGDEF"/>
    <property type="match status" value="1"/>
</dbReference>
<evidence type="ECO:0000256" key="1">
    <source>
        <dbReference type="ARBA" id="ARBA00012528"/>
    </source>
</evidence>
<dbReference type="InterPro" id="IPR000160">
    <property type="entry name" value="GGDEF_dom"/>
</dbReference>
<dbReference type="PANTHER" id="PTHR45138:SF9">
    <property type="entry name" value="DIGUANYLATE CYCLASE DGCM-RELATED"/>
    <property type="match status" value="1"/>
</dbReference>
<dbReference type="PANTHER" id="PTHR45138">
    <property type="entry name" value="REGULATORY COMPONENTS OF SENSORY TRANSDUCTION SYSTEM"/>
    <property type="match status" value="1"/>
</dbReference>
<dbReference type="InterPro" id="IPR050469">
    <property type="entry name" value="Diguanylate_Cyclase"/>
</dbReference>
<reference evidence="6 7" key="1">
    <citation type="journal article" date="2012" name="Int. J. Syst. Evol. Microbiol.">
        <title>Marinomonas hwangdonensis sp. nov., isolated from seawater.</title>
        <authorList>
            <person name="Jung Y.T."/>
            <person name="Oh T.K."/>
            <person name="Yoon J.H."/>
        </authorList>
    </citation>
    <scope>NUCLEOTIDE SEQUENCE [LARGE SCALE GENOMIC DNA]</scope>
    <source>
        <strain evidence="6 7">HDW-15</strain>
    </source>
</reference>
<dbReference type="PROSITE" id="PS50887">
    <property type="entry name" value="GGDEF"/>
    <property type="match status" value="1"/>
</dbReference>
<evidence type="ECO:0000256" key="2">
    <source>
        <dbReference type="ARBA" id="ARBA00034247"/>
    </source>
</evidence>
<dbReference type="InterPro" id="IPR029787">
    <property type="entry name" value="Nucleotide_cyclase"/>
</dbReference>
<feature type="domain" description="GGDEF" evidence="5">
    <location>
        <begin position="243"/>
        <end position="380"/>
    </location>
</feature>
<evidence type="ECO:0000313" key="6">
    <source>
        <dbReference type="EMBL" id="RNF52296.1"/>
    </source>
</evidence>
<dbReference type="GO" id="GO:0052621">
    <property type="term" value="F:diguanylate cyclase activity"/>
    <property type="evidence" value="ECO:0007669"/>
    <property type="project" value="UniProtKB-EC"/>
</dbReference>
<accession>A0A3M8Q897</accession>
<dbReference type="OrthoDB" id="9812260at2"/>
<dbReference type="GO" id="GO:0005886">
    <property type="term" value="C:plasma membrane"/>
    <property type="evidence" value="ECO:0007669"/>
    <property type="project" value="TreeGrafter"/>
</dbReference>
<feature type="transmembrane region" description="Helical" evidence="4">
    <location>
        <begin position="81"/>
        <end position="99"/>
    </location>
</feature>
<evidence type="ECO:0000259" key="5">
    <source>
        <dbReference type="PROSITE" id="PS50887"/>
    </source>
</evidence>
<dbReference type="SUPFAM" id="SSF55073">
    <property type="entry name" value="Nucleotide cyclase"/>
    <property type="match status" value="1"/>
</dbReference>
<comment type="caution">
    <text evidence="6">The sequence shown here is derived from an EMBL/GenBank/DDBJ whole genome shotgun (WGS) entry which is preliminary data.</text>
</comment>
<keyword evidence="4" id="KW-0812">Transmembrane</keyword>
<feature type="transmembrane region" description="Helical" evidence="4">
    <location>
        <begin position="111"/>
        <end position="129"/>
    </location>
</feature>
<gene>
    <name evidence="6" type="ORF">EBI00_05190</name>
</gene>
<feature type="region of interest" description="Disordered" evidence="3">
    <location>
        <begin position="368"/>
        <end position="389"/>
    </location>
</feature>
<dbReference type="Proteomes" id="UP000280507">
    <property type="component" value="Unassembled WGS sequence"/>
</dbReference>
<dbReference type="RefSeq" id="WP_123094844.1">
    <property type="nucleotide sequence ID" value="NZ_RIZG01000002.1"/>
</dbReference>
<comment type="catalytic activity">
    <reaction evidence="2">
        <text>2 GTP = 3',3'-c-di-GMP + 2 diphosphate</text>
        <dbReference type="Rhea" id="RHEA:24898"/>
        <dbReference type="ChEBI" id="CHEBI:33019"/>
        <dbReference type="ChEBI" id="CHEBI:37565"/>
        <dbReference type="ChEBI" id="CHEBI:58805"/>
        <dbReference type="EC" id="2.7.7.65"/>
    </reaction>
</comment>
<name>A0A3M8Q897_9GAMM</name>
<dbReference type="SMART" id="SM00267">
    <property type="entry name" value="GGDEF"/>
    <property type="match status" value="1"/>
</dbReference>
<evidence type="ECO:0000256" key="3">
    <source>
        <dbReference type="SAM" id="MobiDB-lite"/>
    </source>
</evidence>
<keyword evidence="7" id="KW-1185">Reference proteome</keyword>
<keyword evidence="4" id="KW-0472">Membrane</keyword>
<keyword evidence="4" id="KW-1133">Transmembrane helix</keyword>
<dbReference type="Gene3D" id="3.30.70.270">
    <property type="match status" value="1"/>
</dbReference>
<feature type="transmembrane region" description="Helical" evidence="4">
    <location>
        <begin position="149"/>
        <end position="168"/>
    </location>
</feature>
<dbReference type="AlphaFoldDB" id="A0A3M8Q897"/>
<dbReference type="GO" id="GO:1902201">
    <property type="term" value="P:negative regulation of bacterial-type flagellum-dependent cell motility"/>
    <property type="evidence" value="ECO:0007669"/>
    <property type="project" value="TreeGrafter"/>
</dbReference>
<feature type="transmembrane region" description="Helical" evidence="4">
    <location>
        <begin position="175"/>
        <end position="191"/>
    </location>
</feature>
<dbReference type="NCBIfam" id="TIGR00254">
    <property type="entry name" value="GGDEF"/>
    <property type="match status" value="1"/>
</dbReference>
<feature type="transmembrane region" description="Helical" evidence="4">
    <location>
        <begin position="59"/>
        <end position="75"/>
    </location>
</feature>